<protein>
    <recommendedName>
        <fullName evidence="9">Peptidase S1 domain-containing protein</fullName>
    </recommendedName>
</protein>
<feature type="domain" description="Peptidase S1" evidence="9">
    <location>
        <begin position="310"/>
        <end position="559"/>
    </location>
</feature>
<dbReference type="SMART" id="SM00020">
    <property type="entry name" value="Tryp_SPc"/>
    <property type="match status" value="3"/>
</dbReference>
<sequence length="869" mass="97780">MFPNERMSLDDCHLRYYKHGKQGLVAPAFGEPAYLREFAHMAAIGWTKPDGTISWKCGGSLVWDNYVLTAAHCVTDNGSSPDVARFGDINIFSDEDDQFAQQLRIVQIIRHPDHRFSTTYNDIALLKLEANVTLHPTVSPACLWKDEDIRFPTLEATGWGDTGFAQERTPTLLKVTLKPINNSECHESYGTSLRRLREGIKNHQMCAGDERMDTCPGDSGGPLQVRLLHNGKMTPFLVGVTSFGSACGNANPGVYTRVSSFFTWIEETIRKEENFPISWNMNPITCALRFVHLREYEDDLIQSRSEDYLSIDGTKAHMTFNYGELNHVVTIGWKNRNVRRNNCSGTLIEDDVVLTLAECASNAGIAASYIELKDPSDRIDIAEIRVHPAYRANSLYNNIAVLKLKKRVKFNSNRTPVCIWYSHNIPSPQLQVAGIGRTDINKLNYGDMFDFVYDPMETYLLPRASVNTNQNCTIPREFLPRLSNGLANEHLCVGNPIFLVPNSCRLVYGAPMQLPMYRTDRFYTFAYGLNSFGRDCGFGEAAVSTRLHSHMDWLKTVLLPNFRTANSVQFVNPDLKEDDLCDYGDDTRGVCTHYERCPKIWDDFNAQRIVHFCSSSRIVCCPKRFILKERLTSDELDSCSAEYRNLHANYYDILQTSSAPHIVTLLGTAASNRCLGSLITKSIVVTAASCVALLNSPRQAAMADGSIAQIRQTTVHPNYDRMRAANDIALVQLQRPIVPTAEVIPACIWTNLTHTPLHLRLYRENTEDPPPQMVTMYNTDCQRDYTQKISADQLCVDQVVPLDPPNSCYHAGDQLVWPEPDNGEDDPSADATAASHVVGFYSYGEQCSSNNPGVFTRISSYVEWIRENI</sequence>
<dbReference type="PANTHER" id="PTHR24260">
    <property type="match status" value="1"/>
</dbReference>
<reference evidence="10" key="2">
    <citation type="submission" date="2020-05" db="UniProtKB">
        <authorList>
            <consortium name="EnsemblMetazoa"/>
        </authorList>
    </citation>
    <scope>IDENTIFICATION</scope>
    <source>
        <strain evidence="10">LVP_AGWG</strain>
    </source>
</reference>
<dbReference type="CDD" id="cd00190">
    <property type="entry name" value="Tryp_SPc"/>
    <property type="match status" value="1"/>
</dbReference>
<dbReference type="PROSITE" id="PS00134">
    <property type="entry name" value="TRYPSIN_HIS"/>
    <property type="match status" value="1"/>
</dbReference>
<evidence type="ECO:0000313" key="10">
    <source>
        <dbReference type="EnsemblMetazoa" id="AAEL018347-PB"/>
    </source>
</evidence>
<dbReference type="InterPro" id="IPR051333">
    <property type="entry name" value="CLIP_Serine_Protease"/>
</dbReference>
<dbReference type="FunFam" id="2.40.10.10:FF:000028">
    <property type="entry name" value="Serine protease easter"/>
    <property type="match status" value="1"/>
</dbReference>
<dbReference type="GO" id="GO:0006508">
    <property type="term" value="P:proteolysis"/>
    <property type="evidence" value="ECO:0007669"/>
    <property type="project" value="InterPro"/>
</dbReference>
<keyword evidence="7" id="KW-0325">Glycoprotein</keyword>
<dbReference type="PROSITE" id="PS50240">
    <property type="entry name" value="TRYPSIN_DOM"/>
    <property type="match status" value="3"/>
</dbReference>
<dbReference type="InterPro" id="IPR018114">
    <property type="entry name" value="TRYPSIN_HIS"/>
</dbReference>
<accession>A0A6I8TSP5</accession>
<feature type="domain" description="Peptidase S1" evidence="9">
    <location>
        <begin position="24"/>
        <end position="270"/>
    </location>
</feature>
<evidence type="ECO:0000313" key="11">
    <source>
        <dbReference type="Proteomes" id="UP000008820"/>
    </source>
</evidence>
<dbReference type="PRINTS" id="PR00722">
    <property type="entry name" value="CHYMOTRYPSIN"/>
</dbReference>
<evidence type="ECO:0000256" key="5">
    <source>
        <dbReference type="ARBA" id="ARBA00022859"/>
    </source>
</evidence>
<evidence type="ECO:0000256" key="1">
    <source>
        <dbReference type="ARBA" id="ARBA00004613"/>
    </source>
</evidence>
<keyword evidence="5" id="KW-0391">Immunity</keyword>
<keyword evidence="4" id="KW-0732">Signal</keyword>
<comment type="subcellular location">
    <subcellularLocation>
        <location evidence="1">Secreted</location>
    </subcellularLocation>
</comment>
<dbReference type="InterPro" id="IPR001254">
    <property type="entry name" value="Trypsin_dom"/>
</dbReference>
<dbReference type="GO" id="GO:0004252">
    <property type="term" value="F:serine-type endopeptidase activity"/>
    <property type="evidence" value="ECO:0007669"/>
    <property type="project" value="InterPro"/>
</dbReference>
<dbReference type="InterPro" id="IPR009003">
    <property type="entry name" value="Peptidase_S1_PA"/>
</dbReference>
<feature type="domain" description="Peptidase S1" evidence="9">
    <location>
        <begin position="646"/>
        <end position="869"/>
    </location>
</feature>
<evidence type="ECO:0000256" key="3">
    <source>
        <dbReference type="ARBA" id="ARBA00022588"/>
    </source>
</evidence>
<dbReference type="EnsemblMetazoa" id="AAEL018347-RB">
    <property type="protein sequence ID" value="AAEL018347-PB"/>
    <property type="gene ID" value="AAEL018347"/>
</dbReference>
<reference evidence="10 11" key="1">
    <citation type="submission" date="2017-06" db="EMBL/GenBank/DDBJ databases">
        <title>Aedes aegypti genome working group (AGWG) sequencing and assembly.</title>
        <authorList>
            <consortium name="Aedes aegypti Genome Working Group (AGWG)"/>
            <person name="Matthews B.J."/>
        </authorList>
    </citation>
    <scope>NUCLEOTIDE SEQUENCE [LARGE SCALE GENOMIC DNA]</scope>
    <source>
        <strain evidence="10 11">LVP_AGWG</strain>
    </source>
</reference>
<dbReference type="OrthoDB" id="7721714at2759"/>
<dbReference type="PROSITE" id="PS00135">
    <property type="entry name" value="TRYPSIN_SER"/>
    <property type="match status" value="1"/>
</dbReference>
<evidence type="ECO:0000256" key="4">
    <source>
        <dbReference type="ARBA" id="ARBA00022729"/>
    </source>
</evidence>
<dbReference type="Proteomes" id="UP000008820">
    <property type="component" value="Chromosome 2"/>
</dbReference>
<keyword evidence="11" id="KW-1185">Reference proteome</keyword>
<proteinExistence type="inferred from homology"/>
<name>A0A6I8TSP5_AEDAE</name>
<evidence type="ECO:0000256" key="2">
    <source>
        <dbReference type="ARBA" id="ARBA00022525"/>
    </source>
</evidence>
<keyword evidence="3" id="KW-0399">Innate immunity</keyword>
<dbReference type="SUPFAM" id="SSF50494">
    <property type="entry name" value="Trypsin-like serine proteases"/>
    <property type="match status" value="3"/>
</dbReference>
<dbReference type="AlphaFoldDB" id="A0A6I8TSP5"/>
<dbReference type="Gene3D" id="2.40.10.10">
    <property type="entry name" value="Trypsin-like serine proteases"/>
    <property type="match status" value="6"/>
</dbReference>
<evidence type="ECO:0000256" key="7">
    <source>
        <dbReference type="ARBA" id="ARBA00023180"/>
    </source>
</evidence>
<dbReference type="Pfam" id="PF00089">
    <property type="entry name" value="Trypsin"/>
    <property type="match status" value="3"/>
</dbReference>
<dbReference type="InterPro" id="IPR001314">
    <property type="entry name" value="Peptidase_S1A"/>
</dbReference>
<evidence type="ECO:0000259" key="9">
    <source>
        <dbReference type="PROSITE" id="PS50240"/>
    </source>
</evidence>
<organism evidence="10 11">
    <name type="scientific">Aedes aegypti</name>
    <name type="common">Yellowfever mosquito</name>
    <name type="synonym">Culex aegypti</name>
    <dbReference type="NCBI Taxonomy" id="7159"/>
    <lineage>
        <taxon>Eukaryota</taxon>
        <taxon>Metazoa</taxon>
        <taxon>Ecdysozoa</taxon>
        <taxon>Arthropoda</taxon>
        <taxon>Hexapoda</taxon>
        <taxon>Insecta</taxon>
        <taxon>Pterygota</taxon>
        <taxon>Neoptera</taxon>
        <taxon>Endopterygota</taxon>
        <taxon>Diptera</taxon>
        <taxon>Nematocera</taxon>
        <taxon>Culicoidea</taxon>
        <taxon>Culicidae</taxon>
        <taxon>Culicinae</taxon>
        <taxon>Aedini</taxon>
        <taxon>Aedes</taxon>
        <taxon>Stegomyia</taxon>
    </lineage>
</organism>
<dbReference type="InterPro" id="IPR043504">
    <property type="entry name" value="Peptidase_S1_PA_chymotrypsin"/>
</dbReference>
<dbReference type="PANTHER" id="PTHR24260:SF147">
    <property type="entry name" value="EG:BACR7A4.3 PROTEIN-RELATED"/>
    <property type="match status" value="1"/>
</dbReference>
<gene>
    <name evidence="10" type="primary">5566813</name>
</gene>
<evidence type="ECO:0000256" key="6">
    <source>
        <dbReference type="ARBA" id="ARBA00023157"/>
    </source>
</evidence>
<keyword evidence="2" id="KW-0964">Secreted</keyword>
<evidence type="ECO:0000256" key="8">
    <source>
        <dbReference type="ARBA" id="ARBA00024195"/>
    </source>
</evidence>
<dbReference type="InterPro" id="IPR033116">
    <property type="entry name" value="TRYPSIN_SER"/>
</dbReference>
<comment type="similarity">
    <text evidence="8">Belongs to the peptidase S1 family. CLIP subfamily.</text>
</comment>
<keyword evidence="6" id="KW-1015">Disulfide bond</keyword>
<dbReference type="GO" id="GO:0045087">
    <property type="term" value="P:innate immune response"/>
    <property type="evidence" value="ECO:0007669"/>
    <property type="project" value="UniProtKB-KW"/>
</dbReference>
<dbReference type="GO" id="GO:0005576">
    <property type="term" value="C:extracellular region"/>
    <property type="evidence" value="ECO:0007669"/>
    <property type="project" value="UniProtKB-SubCell"/>
</dbReference>